<proteinExistence type="predicted"/>
<organism evidence="2 3">
    <name type="scientific">Microtus ochrogaster</name>
    <name type="common">Prairie vole</name>
    <dbReference type="NCBI Taxonomy" id="79684"/>
    <lineage>
        <taxon>Eukaryota</taxon>
        <taxon>Metazoa</taxon>
        <taxon>Chordata</taxon>
        <taxon>Craniata</taxon>
        <taxon>Vertebrata</taxon>
        <taxon>Euteleostomi</taxon>
        <taxon>Mammalia</taxon>
        <taxon>Eutheria</taxon>
        <taxon>Euarchontoglires</taxon>
        <taxon>Glires</taxon>
        <taxon>Rodentia</taxon>
        <taxon>Myomorpha</taxon>
        <taxon>Muroidea</taxon>
        <taxon>Cricetidae</taxon>
        <taxon>Arvicolinae</taxon>
        <taxon>Microtus</taxon>
    </lineage>
</organism>
<evidence type="ECO:0000313" key="3">
    <source>
        <dbReference type="Proteomes" id="UP000710432"/>
    </source>
</evidence>
<dbReference type="EMBL" id="JAATJU010022721">
    <property type="protein sequence ID" value="KAH0509808.1"/>
    <property type="molecule type" value="Genomic_DNA"/>
</dbReference>
<comment type="caution">
    <text evidence="2">The sequence shown here is derived from an EMBL/GenBank/DDBJ whole genome shotgun (WGS) entry which is preliminary data.</text>
</comment>
<reference evidence="2" key="1">
    <citation type="submission" date="2020-03" db="EMBL/GenBank/DDBJ databases">
        <title>Studies in the Genomics of Life Span.</title>
        <authorList>
            <person name="Glass D."/>
        </authorList>
    </citation>
    <scope>NUCLEOTIDE SEQUENCE</scope>
    <source>
        <strain evidence="2">LTLLF</strain>
        <tissue evidence="2">Muscle</tissue>
    </source>
</reference>
<accession>A0A8J6GHE7</accession>
<gene>
    <name evidence="2" type="ORF">LTLLF_158005</name>
</gene>
<dbReference type="AlphaFoldDB" id="A0A8J6GHE7"/>
<feature type="compositionally biased region" description="Basic and acidic residues" evidence="1">
    <location>
        <begin position="44"/>
        <end position="58"/>
    </location>
</feature>
<feature type="non-terminal residue" evidence="2">
    <location>
        <position position="1"/>
    </location>
</feature>
<dbReference type="Proteomes" id="UP000710432">
    <property type="component" value="Unassembled WGS sequence"/>
</dbReference>
<name>A0A8J6GHE7_MICOH</name>
<sequence length="77" mass="8556">VGFSLSFSIPRWDEDLMCSPQLSHWYDDDDDDDDDDDVLSASKVDGHSEDMDQVKHDDTTDDSDTDGSDGIVGVMNL</sequence>
<feature type="compositionally biased region" description="Acidic residues" evidence="1">
    <location>
        <begin position="27"/>
        <end position="38"/>
    </location>
</feature>
<feature type="region of interest" description="Disordered" evidence="1">
    <location>
        <begin position="21"/>
        <end position="77"/>
    </location>
</feature>
<evidence type="ECO:0000313" key="2">
    <source>
        <dbReference type="EMBL" id="KAH0509808.1"/>
    </source>
</evidence>
<evidence type="ECO:0000256" key="1">
    <source>
        <dbReference type="SAM" id="MobiDB-lite"/>
    </source>
</evidence>
<protein>
    <submittedName>
        <fullName evidence="2">Uncharacterized protein</fullName>
    </submittedName>
</protein>